<feature type="region of interest" description="Disordered" evidence="2">
    <location>
        <begin position="1"/>
        <end position="24"/>
    </location>
</feature>
<dbReference type="Proteomes" id="UP000692954">
    <property type="component" value="Unassembled WGS sequence"/>
</dbReference>
<dbReference type="AlphaFoldDB" id="A0A8S1P512"/>
<organism evidence="3 4">
    <name type="scientific">Paramecium sonneborni</name>
    <dbReference type="NCBI Taxonomy" id="65129"/>
    <lineage>
        <taxon>Eukaryota</taxon>
        <taxon>Sar</taxon>
        <taxon>Alveolata</taxon>
        <taxon>Ciliophora</taxon>
        <taxon>Intramacronucleata</taxon>
        <taxon>Oligohymenophorea</taxon>
        <taxon>Peniculida</taxon>
        <taxon>Parameciidae</taxon>
        <taxon>Paramecium</taxon>
    </lineage>
</organism>
<name>A0A8S1P512_9CILI</name>
<keyword evidence="1" id="KW-0175">Coiled coil</keyword>
<gene>
    <name evidence="3" type="ORF">PSON_ATCC_30995.1.T0690226</name>
</gene>
<sequence length="250" mass="29328">MQQQQMRPLTSASPNKLPISNFVSVDRDKTRGQTFIPQYTKVEEVQSPKNLNTLNPTQQNEIQTLKKLVIQLDSRLNSQNEIITQIKTELEKMKELNSELIEKLKTAASPPISNINNLDRRAIDDQKKIKQEIMQLGNKFSEMKVDYETKQMSLEEKVRSIQISFENRMKIFFESKIEFEDIYNSINQLANELSILKEKSGFTDTINEIYHVDQKGYLMDSKNNYLLDKGQMIRLNDKQIQYLKQHHKLL</sequence>
<keyword evidence="4" id="KW-1185">Reference proteome</keyword>
<evidence type="ECO:0000256" key="2">
    <source>
        <dbReference type="SAM" id="MobiDB-lite"/>
    </source>
</evidence>
<proteinExistence type="predicted"/>
<feature type="coiled-coil region" evidence="1">
    <location>
        <begin position="76"/>
        <end position="103"/>
    </location>
</feature>
<reference evidence="3" key="1">
    <citation type="submission" date="2021-01" db="EMBL/GenBank/DDBJ databases">
        <authorList>
            <consortium name="Genoscope - CEA"/>
            <person name="William W."/>
        </authorList>
    </citation>
    <scope>NUCLEOTIDE SEQUENCE</scope>
</reference>
<evidence type="ECO:0000256" key="1">
    <source>
        <dbReference type="SAM" id="Coils"/>
    </source>
</evidence>
<protein>
    <submittedName>
        <fullName evidence="3">Uncharacterized protein</fullName>
    </submittedName>
</protein>
<feature type="compositionally biased region" description="Polar residues" evidence="2">
    <location>
        <begin position="1"/>
        <end position="14"/>
    </location>
</feature>
<comment type="caution">
    <text evidence="3">The sequence shown here is derived from an EMBL/GenBank/DDBJ whole genome shotgun (WGS) entry which is preliminary data.</text>
</comment>
<dbReference type="EMBL" id="CAJJDN010000069">
    <property type="protein sequence ID" value="CAD8098096.1"/>
    <property type="molecule type" value="Genomic_DNA"/>
</dbReference>
<evidence type="ECO:0000313" key="3">
    <source>
        <dbReference type="EMBL" id="CAD8098096.1"/>
    </source>
</evidence>
<accession>A0A8S1P512</accession>
<dbReference type="OrthoDB" id="296180at2759"/>
<evidence type="ECO:0000313" key="4">
    <source>
        <dbReference type="Proteomes" id="UP000692954"/>
    </source>
</evidence>